<proteinExistence type="predicted"/>
<keyword evidence="1" id="KW-0614">Plasmid</keyword>
<protein>
    <submittedName>
        <fullName evidence="1">Uncharacterized protein</fullName>
    </submittedName>
</protein>
<dbReference type="EMBL" id="CP134857">
    <property type="protein sequence ID" value="WNL35134.1"/>
    <property type="molecule type" value="Genomic_DNA"/>
</dbReference>
<sequence>MENILNTNEEQNLVKLFKLKNIAYHETLKEYIFILHRVKNVKFDKKIEYKDIDLTTVLIDKNIDCNILQKNIIATYDFLYDLNEELKSKLDELYEISVFYDDYVKFNESEKSLFNNCYLIARYIEVLCTTDIYKSFIENDMKIFRKIDKELKTNLFFFLKKYFTSYK</sequence>
<evidence type="ECO:0000313" key="1">
    <source>
        <dbReference type="EMBL" id="WNL35134.1"/>
    </source>
</evidence>
<name>A0AA96ILP1_9BACT</name>
<organism evidence="1">
    <name type="scientific">Arcobacter cryaerophilus gv. pseudocryaerophilus</name>
    <dbReference type="NCBI Taxonomy" id="2933791"/>
    <lineage>
        <taxon>Bacteria</taxon>
        <taxon>Pseudomonadati</taxon>
        <taxon>Campylobacterota</taxon>
        <taxon>Epsilonproteobacteria</taxon>
        <taxon>Campylobacterales</taxon>
        <taxon>Arcobacteraceae</taxon>
        <taxon>Aliarcobacter</taxon>
    </lineage>
</organism>
<gene>
    <name evidence="1" type="ORF">RMP68_10975</name>
</gene>
<dbReference type="RefSeq" id="WP_390871747.1">
    <property type="nucleotide sequence ID" value="NZ_CP128653.1"/>
</dbReference>
<dbReference type="AlphaFoldDB" id="A0AA96ILP1"/>
<reference evidence="1" key="1">
    <citation type="submission" date="2023-09" db="EMBL/GenBank/DDBJ databases">
        <title>Arcobacter tbilisiensis sp. nov. isolated from chicken meat in Tbilisi, Georgia.</title>
        <authorList>
            <person name="Matthias R."/>
            <person name="Zautner A.E."/>
        </authorList>
    </citation>
    <scope>NUCLEOTIDE SEQUENCE</scope>
    <source>
        <strain evidence="1">LEO 62</strain>
        <plasmid evidence="1">p82_LEO_62</plasmid>
    </source>
</reference>
<accession>A0AA96ILP1</accession>
<dbReference type="Proteomes" id="UP001305220">
    <property type="component" value="Plasmid p82_LEO_62"/>
</dbReference>
<geneLocation type="plasmid" evidence="1">
    <name>p82_LEO_62</name>
</geneLocation>